<dbReference type="RefSeq" id="WP_068424861.1">
    <property type="nucleotide sequence ID" value="NZ_CP104874.1"/>
</dbReference>
<reference evidence="1 2" key="1">
    <citation type="submission" date="2022-09" db="EMBL/GenBank/DDBJ databases">
        <title>Complete genome sequence of Janibacter terrae strain COS04-44, PCL-degrading bacteria isolated from oil spilled coast.</title>
        <authorList>
            <person name="Park H."/>
            <person name="Kim J.Y."/>
            <person name="An S.H."/>
            <person name="Lee C.M."/>
            <person name="Weon H.-Y."/>
        </authorList>
    </citation>
    <scope>NUCLEOTIDE SEQUENCE [LARGE SCALE GENOMIC DNA]</scope>
    <source>
        <strain evidence="1 2">COS04-44</strain>
    </source>
</reference>
<evidence type="ECO:0000313" key="2">
    <source>
        <dbReference type="Proteomes" id="UP001381003"/>
    </source>
</evidence>
<dbReference type="EMBL" id="CP104874">
    <property type="protein sequence ID" value="WWF06654.1"/>
    <property type="molecule type" value="Genomic_DNA"/>
</dbReference>
<accession>A0ABZ2FIN2</accession>
<dbReference type="InterPro" id="IPR021352">
    <property type="entry name" value="DUF2971"/>
</dbReference>
<proteinExistence type="predicted"/>
<keyword evidence="2" id="KW-1185">Reference proteome</keyword>
<protein>
    <submittedName>
        <fullName evidence="1">DUF2971 domain-containing protein</fullName>
    </submittedName>
</protein>
<evidence type="ECO:0000313" key="1">
    <source>
        <dbReference type="EMBL" id="WWF06654.1"/>
    </source>
</evidence>
<dbReference type="Proteomes" id="UP001381003">
    <property type="component" value="Chromosome"/>
</dbReference>
<dbReference type="Pfam" id="PF11185">
    <property type="entry name" value="DUF2971"/>
    <property type="match status" value="1"/>
</dbReference>
<gene>
    <name evidence="1" type="ORF">N5P18_07225</name>
</gene>
<sequence>MNPDEVDPPERLWHYTSGAGARGIFTSGTLWAGHLGYMNDSSEFDHAVALSLEIALRLRDELEDHKAGLEKWINYLTDSPPERWTPNVFAVSLSESEDLLSQWRAYGTGRGGPFCIGFLSETLRQQAPRIKVPRGRGWRMVRCIYDADEQRTMLEGLMRENLHWAAEADADPHLEISKKGAALEFSALFNAVWGTAPIFKHPAFSEEREWRLILGPVDPAKLTVHWVERPHTLAPYVEFPLHDEGGHLEDVWWIAGPGPQQQLAQDAIGTIARSAGVTPYQGWSSRTPFVP</sequence>
<name>A0ABZ2FIN2_9MICO</name>
<organism evidence="1 2">
    <name type="scientific">Janibacter terrae</name>
    <dbReference type="NCBI Taxonomy" id="103817"/>
    <lineage>
        <taxon>Bacteria</taxon>
        <taxon>Bacillati</taxon>
        <taxon>Actinomycetota</taxon>
        <taxon>Actinomycetes</taxon>
        <taxon>Micrococcales</taxon>
        <taxon>Intrasporangiaceae</taxon>
        <taxon>Janibacter</taxon>
    </lineage>
</organism>